<dbReference type="Pfam" id="PF04341">
    <property type="entry name" value="DUF485"/>
    <property type="match status" value="1"/>
</dbReference>
<dbReference type="RefSeq" id="WP_369183054.1">
    <property type="nucleotide sequence ID" value="NZ_CP163445.1"/>
</dbReference>
<sequence length="215" mass="22531">MPQQQTSSPGQGQRFDWWAAPAAASASDPSAAHRRTAVPAQQPPARPAAPDRPAAAAPPAVPLPAVPLSDLPLPAAPLSAPLPATAPVPAPVPAPASAPLVEPAPAAAAGPDSTEVYRAVQASAAFQDIRRGYRTFVFPVSGAFLGWFLLYVAAQAAAPDLMRTAVAGPLNVAWLLGLLQFVTTFLLTWLYARNARTKRDRAALGLRWDTQDQLR</sequence>
<protein>
    <submittedName>
        <fullName evidence="3">DUF485 domain-containing protein</fullName>
    </submittedName>
</protein>
<gene>
    <name evidence="3" type="ORF">AB2U05_09995</name>
</gene>
<evidence type="ECO:0000313" key="3">
    <source>
        <dbReference type="EMBL" id="XDQ78775.1"/>
    </source>
</evidence>
<feature type="compositionally biased region" description="Low complexity" evidence="1">
    <location>
        <begin position="1"/>
        <end position="30"/>
    </location>
</feature>
<feature type="transmembrane region" description="Helical" evidence="2">
    <location>
        <begin position="136"/>
        <end position="154"/>
    </location>
</feature>
<organism evidence="3">
    <name type="scientific">Streptomyces sp. Y1</name>
    <dbReference type="NCBI Taxonomy" id="3238634"/>
    <lineage>
        <taxon>Bacteria</taxon>
        <taxon>Bacillati</taxon>
        <taxon>Actinomycetota</taxon>
        <taxon>Actinomycetes</taxon>
        <taxon>Kitasatosporales</taxon>
        <taxon>Streptomycetaceae</taxon>
        <taxon>Streptomyces</taxon>
    </lineage>
</organism>
<dbReference type="InterPro" id="IPR007436">
    <property type="entry name" value="DUF485"/>
</dbReference>
<evidence type="ECO:0000256" key="1">
    <source>
        <dbReference type="SAM" id="MobiDB-lite"/>
    </source>
</evidence>
<keyword evidence="2" id="KW-1133">Transmembrane helix</keyword>
<dbReference type="PANTHER" id="PTHR38441:SF1">
    <property type="entry name" value="MEMBRANE PROTEIN"/>
    <property type="match status" value="1"/>
</dbReference>
<accession>A0AB39THX7</accession>
<dbReference type="AlphaFoldDB" id="A0AB39THX7"/>
<feature type="region of interest" description="Disordered" evidence="1">
    <location>
        <begin position="1"/>
        <end position="61"/>
    </location>
</feature>
<keyword evidence="2" id="KW-0472">Membrane</keyword>
<keyword evidence="2" id="KW-0812">Transmembrane</keyword>
<reference evidence="3" key="1">
    <citation type="submission" date="2024-07" db="EMBL/GenBank/DDBJ databases">
        <authorList>
            <person name="Yu S.T."/>
        </authorList>
    </citation>
    <scope>NUCLEOTIDE SEQUENCE</scope>
    <source>
        <strain evidence="3">Y1</strain>
    </source>
</reference>
<dbReference type="EMBL" id="CP163445">
    <property type="protein sequence ID" value="XDQ78775.1"/>
    <property type="molecule type" value="Genomic_DNA"/>
</dbReference>
<dbReference type="PANTHER" id="PTHR38441">
    <property type="entry name" value="INTEGRAL MEMBRANE PROTEIN-RELATED"/>
    <property type="match status" value="1"/>
</dbReference>
<proteinExistence type="predicted"/>
<feature type="transmembrane region" description="Helical" evidence="2">
    <location>
        <begin position="174"/>
        <end position="192"/>
    </location>
</feature>
<evidence type="ECO:0000256" key="2">
    <source>
        <dbReference type="SAM" id="Phobius"/>
    </source>
</evidence>
<name>A0AB39THX7_9ACTN</name>